<reference evidence="1" key="1">
    <citation type="submission" date="2020-04" db="EMBL/GenBank/DDBJ databases">
        <authorList>
            <person name="Chiriac C."/>
            <person name="Salcher M."/>
            <person name="Ghai R."/>
            <person name="Kavagutti S V."/>
        </authorList>
    </citation>
    <scope>NUCLEOTIDE SEQUENCE</scope>
</reference>
<dbReference type="EMBL" id="LR796415">
    <property type="protein sequence ID" value="CAB4143032.1"/>
    <property type="molecule type" value="Genomic_DNA"/>
</dbReference>
<organism evidence="1">
    <name type="scientific">uncultured Caudovirales phage</name>
    <dbReference type="NCBI Taxonomy" id="2100421"/>
    <lineage>
        <taxon>Viruses</taxon>
        <taxon>Duplodnaviria</taxon>
        <taxon>Heunggongvirae</taxon>
        <taxon>Uroviricota</taxon>
        <taxon>Caudoviricetes</taxon>
        <taxon>Peduoviridae</taxon>
        <taxon>Maltschvirus</taxon>
        <taxon>Maltschvirus maltsch</taxon>
    </lineage>
</organism>
<gene>
    <name evidence="1" type="ORF">UFOVP434_65</name>
</gene>
<sequence length="495" mass="51827">MSLIYSGGPYRNDLYTSTSTRQGLLTSINTSLVAAGWSSSNVFSFTEFEWTGQPTAAQTVTIGSSVYTWRASSVSAFDVTIGVDGTTSAQNLFNAINAGPGAGTAYGTGTTANTQLRAADFRSSGVSSGVFRVETLTNATPFGLQNTISVSETATNQAFTFSTNTMAGYIWTSQKTPSGQQVRVYGIDALETSFPPRNAICRFYAMDENELYRSQPFARGSAANDSSIGWRLSPGQFSSWRVIASPYQFACFADSASAPTGNSSAIIAGVPYVLSFLNPIQITGATNANPIEITTGANHGYSTAENIFTRGVGGNTAANGTNVITVTAPNKYTIPVAGNGAYTSGGVCARPSNDKVAMVFYGSGDENGGVMFAYTRLGSESNNFYQNLNGGGNFAPGSVVGNFSILTVAPSQIQQGGTAMLFADGTRVILEPHVVASPTSSAKAVWVGQMYDMFVSLDTTNQATTAVVDGRNWYCLGNQAGSTSAARGSVWIVVP</sequence>
<dbReference type="Gene3D" id="2.40.30.180">
    <property type="entry name" value="Ubiquitin-activating enzyme E1, FCCH domain"/>
    <property type="match status" value="1"/>
</dbReference>
<proteinExistence type="predicted"/>
<accession>A0A6J5MA16</accession>
<protein>
    <submittedName>
        <fullName evidence="1">Uncharacterized protein</fullName>
    </submittedName>
</protein>
<evidence type="ECO:0000313" key="1">
    <source>
        <dbReference type="EMBL" id="CAB4143032.1"/>
    </source>
</evidence>
<dbReference type="InterPro" id="IPR042302">
    <property type="entry name" value="E1_FCCH_sf"/>
</dbReference>
<name>A0A6J5MA16_9CAUD</name>